<accession>A0AAD7BLS0</accession>
<feature type="domain" description="Zn(2)-C6 fungal-type" evidence="2">
    <location>
        <begin position="281"/>
        <end position="316"/>
    </location>
</feature>
<organism evidence="3 4">
    <name type="scientific">Roridomyces roridus</name>
    <dbReference type="NCBI Taxonomy" id="1738132"/>
    <lineage>
        <taxon>Eukaryota</taxon>
        <taxon>Fungi</taxon>
        <taxon>Dikarya</taxon>
        <taxon>Basidiomycota</taxon>
        <taxon>Agaricomycotina</taxon>
        <taxon>Agaricomycetes</taxon>
        <taxon>Agaricomycetidae</taxon>
        <taxon>Agaricales</taxon>
        <taxon>Marasmiineae</taxon>
        <taxon>Mycenaceae</taxon>
        <taxon>Roridomyces</taxon>
    </lineage>
</organism>
<evidence type="ECO:0000259" key="2">
    <source>
        <dbReference type="PROSITE" id="PS50048"/>
    </source>
</evidence>
<name>A0AAD7BLS0_9AGAR</name>
<sequence length="366" mass="40121">MYALTSQFPSDEVHIDIESEMPPLHHSPHASFQRRGSALDARIARSPINYKTWGEEHNFAAMEHHNEGVGIATGPTFAHLGDPTMPFGFVDVPPHLIGPYLDFPDSYSDSLRPHSSSSHTLSDSVASSPEPTDSTSSSSPGIPGLHPSSGPYIDLPALDLDEHNTAWQSSSTAFPHSLPYLGPTHGSDGYQSDTTPSSSNYPPYSLVPSGQSRRGNTWGYSSPSSSAPPLPTHSGHSAALSAPPPKHRLLCVPSGDLRRWPDMFDMRHMSKKYTGKKQSLACFFCRERKIGCIRPAEDEPDQTCNQCLRRKRPCAYPTESKRGQHTRERNIAKKKFLSAEIAAQRLLPAGAGRPPRTTPTMQYTDV</sequence>
<reference evidence="3" key="1">
    <citation type="submission" date="2023-03" db="EMBL/GenBank/DDBJ databases">
        <title>Massive genome expansion in bonnet fungi (Mycena s.s.) driven by repeated elements and novel gene families across ecological guilds.</title>
        <authorList>
            <consortium name="Lawrence Berkeley National Laboratory"/>
            <person name="Harder C.B."/>
            <person name="Miyauchi S."/>
            <person name="Viragh M."/>
            <person name="Kuo A."/>
            <person name="Thoen E."/>
            <person name="Andreopoulos B."/>
            <person name="Lu D."/>
            <person name="Skrede I."/>
            <person name="Drula E."/>
            <person name="Henrissat B."/>
            <person name="Morin E."/>
            <person name="Kohler A."/>
            <person name="Barry K."/>
            <person name="LaButti K."/>
            <person name="Morin E."/>
            <person name="Salamov A."/>
            <person name="Lipzen A."/>
            <person name="Mereny Z."/>
            <person name="Hegedus B."/>
            <person name="Baldrian P."/>
            <person name="Stursova M."/>
            <person name="Weitz H."/>
            <person name="Taylor A."/>
            <person name="Grigoriev I.V."/>
            <person name="Nagy L.G."/>
            <person name="Martin F."/>
            <person name="Kauserud H."/>
        </authorList>
    </citation>
    <scope>NUCLEOTIDE SEQUENCE</scope>
    <source>
        <strain evidence="3">9284</strain>
    </source>
</reference>
<dbReference type="CDD" id="cd00067">
    <property type="entry name" value="GAL4"/>
    <property type="match status" value="1"/>
</dbReference>
<evidence type="ECO:0000313" key="3">
    <source>
        <dbReference type="EMBL" id="KAJ7624645.1"/>
    </source>
</evidence>
<dbReference type="InterPro" id="IPR036864">
    <property type="entry name" value="Zn2-C6_fun-type_DNA-bd_sf"/>
</dbReference>
<evidence type="ECO:0000313" key="4">
    <source>
        <dbReference type="Proteomes" id="UP001221142"/>
    </source>
</evidence>
<feature type="compositionally biased region" description="Polar residues" evidence="1">
    <location>
        <begin position="210"/>
        <end position="220"/>
    </location>
</feature>
<feature type="compositionally biased region" description="Low complexity" evidence="1">
    <location>
        <begin position="192"/>
        <end position="209"/>
    </location>
</feature>
<comment type="caution">
    <text evidence="3">The sequence shown here is derived from an EMBL/GenBank/DDBJ whole genome shotgun (WGS) entry which is preliminary data.</text>
</comment>
<dbReference type="PROSITE" id="PS00463">
    <property type="entry name" value="ZN2_CY6_FUNGAL_1"/>
    <property type="match status" value="1"/>
</dbReference>
<evidence type="ECO:0000256" key="1">
    <source>
        <dbReference type="SAM" id="MobiDB-lite"/>
    </source>
</evidence>
<protein>
    <recommendedName>
        <fullName evidence="2">Zn(2)-C6 fungal-type domain-containing protein</fullName>
    </recommendedName>
</protein>
<dbReference type="AlphaFoldDB" id="A0AAD7BLS0"/>
<dbReference type="InterPro" id="IPR001138">
    <property type="entry name" value="Zn2Cys6_DnaBD"/>
</dbReference>
<dbReference type="Proteomes" id="UP001221142">
    <property type="component" value="Unassembled WGS sequence"/>
</dbReference>
<dbReference type="GO" id="GO:0000981">
    <property type="term" value="F:DNA-binding transcription factor activity, RNA polymerase II-specific"/>
    <property type="evidence" value="ECO:0007669"/>
    <property type="project" value="InterPro"/>
</dbReference>
<feature type="compositionally biased region" description="Low complexity" evidence="1">
    <location>
        <begin position="109"/>
        <end position="140"/>
    </location>
</feature>
<feature type="region of interest" description="Disordered" evidence="1">
    <location>
        <begin position="109"/>
        <end position="156"/>
    </location>
</feature>
<gene>
    <name evidence="3" type="ORF">FB45DRAFT_1030781</name>
</gene>
<dbReference type="GO" id="GO:0008270">
    <property type="term" value="F:zinc ion binding"/>
    <property type="evidence" value="ECO:0007669"/>
    <property type="project" value="InterPro"/>
</dbReference>
<feature type="region of interest" description="Disordered" evidence="1">
    <location>
        <begin position="177"/>
        <end position="244"/>
    </location>
</feature>
<dbReference type="Gene3D" id="4.10.240.10">
    <property type="entry name" value="Zn(2)-C6 fungal-type DNA-binding domain"/>
    <property type="match status" value="1"/>
</dbReference>
<dbReference type="SUPFAM" id="SSF57701">
    <property type="entry name" value="Zn2/Cys6 DNA-binding domain"/>
    <property type="match status" value="1"/>
</dbReference>
<proteinExistence type="predicted"/>
<dbReference type="PROSITE" id="PS50048">
    <property type="entry name" value="ZN2_CY6_FUNGAL_2"/>
    <property type="match status" value="1"/>
</dbReference>
<keyword evidence="4" id="KW-1185">Reference proteome</keyword>
<dbReference type="EMBL" id="JARKIF010000013">
    <property type="protein sequence ID" value="KAJ7624645.1"/>
    <property type="molecule type" value="Genomic_DNA"/>
</dbReference>